<name>A4A3Y7_9GAMM</name>
<feature type="compositionally biased region" description="Basic and acidic residues" evidence="4">
    <location>
        <begin position="85"/>
        <end position="104"/>
    </location>
</feature>
<dbReference type="RefSeq" id="WP_008295861.1">
    <property type="nucleotide sequence ID" value="NZ_CM002299.1"/>
</dbReference>
<accession>A4A3Y7</accession>
<dbReference type="GO" id="GO:0003729">
    <property type="term" value="F:mRNA binding"/>
    <property type="evidence" value="ECO:0007669"/>
    <property type="project" value="TreeGrafter"/>
</dbReference>
<evidence type="ECO:0000256" key="2">
    <source>
        <dbReference type="ARBA" id="ARBA00022490"/>
    </source>
</evidence>
<keyword evidence="7" id="KW-1185">Reference proteome</keyword>
<dbReference type="STRING" id="314285.KT71_17111"/>
<dbReference type="SMART" id="SM00357">
    <property type="entry name" value="CSP"/>
    <property type="match status" value="1"/>
</dbReference>
<protein>
    <submittedName>
        <fullName evidence="6">Cold-shock DNA-binding protein family</fullName>
    </submittedName>
</protein>
<dbReference type="Proteomes" id="UP000019205">
    <property type="component" value="Chromosome"/>
</dbReference>
<dbReference type="InterPro" id="IPR002059">
    <property type="entry name" value="CSP_DNA-bd"/>
</dbReference>
<dbReference type="Gene3D" id="2.40.50.140">
    <property type="entry name" value="Nucleic acid-binding proteins"/>
    <property type="match status" value="1"/>
</dbReference>
<reference evidence="6 7" key="1">
    <citation type="journal article" date="2007" name="Proc. Natl. Acad. Sci. U.S.A.">
        <title>Characterization of a marine gammaproteobacterium capable of aerobic anoxygenic photosynthesis.</title>
        <authorList>
            <person name="Fuchs B.M."/>
            <person name="Spring S."/>
            <person name="Teeling H."/>
            <person name="Quast C."/>
            <person name="Wulf J."/>
            <person name="Schattenhofer M."/>
            <person name="Yan S."/>
            <person name="Ferriera S."/>
            <person name="Johnson J."/>
            <person name="Glockner F.O."/>
            <person name="Amann R."/>
        </authorList>
    </citation>
    <scope>NUCLEOTIDE SEQUENCE [LARGE SCALE GENOMIC DNA]</scope>
    <source>
        <strain evidence="6">KT71</strain>
    </source>
</reference>
<evidence type="ECO:0000256" key="3">
    <source>
        <dbReference type="RuleBase" id="RU000408"/>
    </source>
</evidence>
<sequence>MSIPGKVLFALLSALVVSFLASTFYEGHTLGSLFPASAIAAVLAVILSHRALPMPASLSNDTPAAPKAAKPEKREKPGKKKEAKKPKNDRKSEKKSEKKAEKSAGKPTNTAAEQSPAAPAGDAEEGTVKWFNGTKGFGFIIRENGDEIFVHHRSIIGEGRRSLRDGAPVRYRVVTTDKGPQAEEVEALD</sequence>
<dbReference type="PRINTS" id="PR00050">
    <property type="entry name" value="COLDSHOCK"/>
</dbReference>
<dbReference type="GO" id="GO:0005829">
    <property type="term" value="C:cytosol"/>
    <property type="evidence" value="ECO:0007669"/>
    <property type="project" value="UniProtKB-ARBA"/>
</dbReference>
<dbReference type="InterPro" id="IPR011129">
    <property type="entry name" value="CSD"/>
</dbReference>
<dbReference type="OrthoDB" id="9810590at2"/>
<feature type="domain" description="CSD" evidence="5">
    <location>
        <begin position="123"/>
        <end position="187"/>
    </location>
</feature>
<dbReference type="InterPro" id="IPR051373">
    <property type="entry name" value="Lin-28_RNA-binding"/>
</dbReference>
<organism evidence="6 7">
    <name type="scientific">Congregibacter litoralis KT71</name>
    <dbReference type="NCBI Taxonomy" id="314285"/>
    <lineage>
        <taxon>Bacteria</taxon>
        <taxon>Pseudomonadati</taxon>
        <taxon>Pseudomonadota</taxon>
        <taxon>Gammaproteobacteria</taxon>
        <taxon>Cellvibrionales</taxon>
        <taxon>Halieaceae</taxon>
        <taxon>Congregibacter</taxon>
    </lineage>
</organism>
<evidence type="ECO:0000259" key="5">
    <source>
        <dbReference type="PROSITE" id="PS51857"/>
    </source>
</evidence>
<reference evidence="6 7" key="2">
    <citation type="journal article" date="2009" name="PLoS ONE">
        <title>The photosynthetic apparatus and its regulation in the aerobic gammaproteobacterium Congregibacter litoralis gen. nov., sp. nov.</title>
        <authorList>
            <person name="Spring S."/>
            <person name="Lunsdorf H."/>
            <person name="Fuchs B.M."/>
            <person name="Tindall B.J."/>
        </authorList>
    </citation>
    <scope>NUCLEOTIDE SEQUENCE [LARGE SCALE GENOMIC DNA]</scope>
    <source>
        <strain evidence="6">KT71</strain>
    </source>
</reference>
<evidence type="ECO:0000256" key="4">
    <source>
        <dbReference type="SAM" id="MobiDB-lite"/>
    </source>
</evidence>
<dbReference type="CDD" id="cd04458">
    <property type="entry name" value="CSP_CDS"/>
    <property type="match status" value="1"/>
</dbReference>
<comment type="subcellular location">
    <subcellularLocation>
        <location evidence="1 3">Cytoplasm</location>
    </subcellularLocation>
</comment>
<dbReference type="PROSITE" id="PS00352">
    <property type="entry name" value="CSD_1"/>
    <property type="match status" value="1"/>
</dbReference>
<dbReference type="GO" id="GO:0031054">
    <property type="term" value="P:pre-miRNA processing"/>
    <property type="evidence" value="ECO:0007669"/>
    <property type="project" value="TreeGrafter"/>
</dbReference>
<feature type="region of interest" description="Disordered" evidence="4">
    <location>
        <begin position="55"/>
        <end position="127"/>
    </location>
</feature>
<gene>
    <name evidence="6" type="ORF">KT71_17111</name>
</gene>
<dbReference type="InterPro" id="IPR019844">
    <property type="entry name" value="CSD_CS"/>
</dbReference>
<evidence type="ECO:0000313" key="6">
    <source>
        <dbReference type="EMBL" id="EAQ99410.1"/>
    </source>
</evidence>
<dbReference type="PANTHER" id="PTHR46109">
    <property type="entry name" value="PROTEIN LIN-28"/>
    <property type="match status" value="1"/>
</dbReference>
<dbReference type="AlphaFoldDB" id="A4A3Y7"/>
<dbReference type="PANTHER" id="PTHR46109:SF1">
    <property type="entry name" value="PROTEIN LIN-28 HOMOLOG"/>
    <property type="match status" value="1"/>
</dbReference>
<dbReference type="eggNOG" id="COG1278">
    <property type="taxonomic scope" value="Bacteria"/>
</dbReference>
<proteinExistence type="predicted"/>
<evidence type="ECO:0000256" key="1">
    <source>
        <dbReference type="ARBA" id="ARBA00004496"/>
    </source>
</evidence>
<dbReference type="PROSITE" id="PS51857">
    <property type="entry name" value="CSD_2"/>
    <property type="match status" value="1"/>
</dbReference>
<dbReference type="HOGENOM" id="CLU_117621_1_0_6"/>
<dbReference type="SUPFAM" id="SSF50249">
    <property type="entry name" value="Nucleic acid-binding proteins"/>
    <property type="match status" value="1"/>
</dbReference>
<keyword evidence="6" id="KW-0238">DNA-binding</keyword>
<dbReference type="InterPro" id="IPR012340">
    <property type="entry name" value="NA-bd_OB-fold"/>
</dbReference>
<dbReference type="Pfam" id="PF00313">
    <property type="entry name" value="CSD"/>
    <property type="match status" value="1"/>
</dbReference>
<dbReference type="GO" id="GO:0003677">
    <property type="term" value="F:DNA binding"/>
    <property type="evidence" value="ECO:0007669"/>
    <property type="project" value="UniProtKB-KW"/>
</dbReference>
<comment type="caution">
    <text evidence="6">The sequence shown here is derived from an EMBL/GenBank/DDBJ whole genome shotgun (WGS) entry which is preliminary data.</text>
</comment>
<keyword evidence="2" id="KW-0963">Cytoplasm</keyword>
<evidence type="ECO:0000313" key="7">
    <source>
        <dbReference type="Proteomes" id="UP000019205"/>
    </source>
</evidence>
<dbReference type="EMBL" id="AAOA02000001">
    <property type="protein sequence ID" value="EAQ99410.1"/>
    <property type="molecule type" value="Genomic_DNA"/>
</dbReference>